<dbReference type="PANTHER" id="PTHR33505">
    <property type="entry name" value="ZGC:162634"/>
    <property type="match status" value="1"/>
</dbReference>
<organism evidence="2 3">
    <name type="scientific">Parvularcula lutaonensis</name>
    <dbReference type="NCBI Taxonomy" id="491923"/>
    <lineage>
        <taxon>Bacteria</taxon>
        <taxon>Pseudomonadati</taxon>
        <taxon>Pseudomonadota</taxon>
        <taxon>Alphaproteobacteria</taxon>
        <taxon>Parvularculales</taxon>
        <taxon>Parvularculaceae</taxon>
        <taxon>Parvularcula</taxon>
    </lineage>
</organism>
<comment type="similarity">
    <text evidence="1">Belongs to the UPF0434 family.</text>
</comment>
<dbReference type="HAMAP" id="MF_01187">
    <property type="entry name" value="UPF0434"/>
    <property type="match status" value="1"/>
</dbReference>
<evidence type="ECO:0000313" key="2">
    <source>
        <dbReference type="EMBL" id="MFC3302310.1"/>
    </source>
</evidence>
<evidence type="ECO:0000313" key="3">
    <source>
        <dbReference type="Proteomes" id="UP001595607"/>
    </source>
</evidence>
<keyword evidence="3" id="KW-1185">Reference proteome</keyword>
<dbReference type="PANTHER" id="PTHR33505:SF4">
    <property type="entry name" value="PROTEIN PREY, MITOCHONDRIAL"/>
    <property type="match status" value="1"/>
</dbReference>
<dbReference type="Gene3D" id="2.20.25.10">
    <property type="match status" value="1"/>
</dbReference>
<sequence length="63" mass="6950">MADTILKPDAKLLDLLVCPVTRAPLRYDEDAQELISDQAGLAYPIRDGIPIMLESEARPLKDA</sequence>
<accession>A0ABV7MC53</accession>
<dbReference type="Proteomes" id="UP001595607">
    <property type="component" value="Unassembled WGS sequence"/>
</dbReference>
<gene>
    <name evidence="2" type="ORF">ACFONP_06145</name>
</gene>
<dbReference type="SUPFAM" id="SSF158997">
    <property type="entry name" value="Trm112p-like"/>
    <property type="match status" value="1"/>
</dbReference>
<evidence type="ECO:0000256" key="1">
    <source>
        <dbReference type="HAMAP-Rule" id="MF_01187"/>
    </source>
</evidence>
<dbReference type="Pfam" id="PF03966">
    <property type="entry name" value="Trm112p"/>
    <property type="match status" value="1"/>
</dbReference>
<name>A0ABV7MC53_9PROT</name>
<dbReference type="RefSeq" id="WP_189570450.1">
    <property type="nucleotide sequence ID" value="NZ_BMXU01000001.1"/>
</dbReference>
<dbReference type="InterPro" id="IPR005651">
    <property type="entry name" value="Trm112-like"/>
</dbReference>
<comment type="caution">
    <text evidence="2">The sequence shown here is derived from an EMBL/GenBank/DDBJ whole genome shotgun (WGS) entry which is preliminary data.</text>
</comment>
<protein>
    <recommendedName>
        <fullName evidence="1">UPF0434 protein ACFONP_06145</fullName>
    </recommendedName>
</protein>
<proteinExistence type="inferred from homology"/>
<dbReference type="EMBL" id="JBHRVA010000002">
    <property type="protein sequence ID" value="MFC3302310.1"/>
    <property type="molecule type" value="Genomic_DNA"/>
</dbReference>
<reference evidence="3" key="1">
    <citation type="journal article" date="2019" name="Int. J. Syst. Evol. Microbiol.">
        <title>The Global Catalogue of Microorganisms (GCM) 10K type strain sequencing project: providing services to taxonomists for standard genome sequencing and annotation.</title>
        <authorList>
            <consortium name="The Broad Institute Genomics Platform"/>
            <consortium name="The Broad Institute Genome Sequencing Center for Infectious Disease"/>
            <person name="Wu L."/>
            <person name="Ma J."/>
        </authorList>
    </citation>
    <scope>NUCLEOTIDE SEQUENCE [LARGE SCALE GENOMIC DNA]</scope>
    <source>
        <strain evidence="3">KCTC 22245</strain>
    </source>
</reference>